<keyword evidence="3" id="KW-1185">Reference proteome</keyword>
<dbReference type="Proteomes" id="UP000253551">
    <property type="component" value="Unassembled WGS sequence"/>
</dbReference>
<feature type="region of interest" description="Disordered" evidence="1">
    <location>
        <begin position="1"/>
        <end position="45"/>
    </location>
</feature>
<feature type="compositionally biased region" description="Polar residues" evidence="1">
    <location>
        <begin position="1"/>
        <end position="26"/>
    </location>
</feature>
<evidence type="ECO:0000313" key="2">
    <source>
        <dbReference type="EMBL" id="RCH83882.1"/>
    </source>
</evidence>
<dbReference type="EMBL" id="PJQM01004610">
    <property type="protein sequence ID" value="RCH83882.1"/>
    <property type="molecule type" value="Genomic_DNA"/>
</dbReference>
<gene>
    <name evidence="2" type="ORF">CU098_003280</name>
</gene>
<protein>
    <submittedName>
        <fullName evidence="2">Uncharacterized protein</fullName>
    </submittedName>
</protein>
<reference evidence="2 3" key="1">
    <citation type="journal article" date="2018" name="G3 (Bethesda)">
        <title>Phylogenetic and Phylogenomic Definition of Rhizopus Species.</title>
        <authorList>
            <person name="Gryganskyi A.P."/>
            <person name="Golan J."/>
            <person name="Dolatabadi S."/>
            <person name="Mondo S."/>
            <person name="Robb S."/>
            <person name="Idnurm A."/>
            <person name="Muszewska A."/>
            <person name="Steczkiewicz K."/>
            <person name="Masonjones S."/>
            <person name="Liao H.L."/>
            <person name="Gajdeczka M.T."/>
            <person name="Anike F."/>
            <person name="Vuek A."/>
            <person name="Anishchenko I.M."/>
            <person name="Voigt K."/>
            <person name="de Hoog G.S."/>
            <person name="Smith M.E."/>
            <person name="Heitman J."/>
            <person name="Vilgalys R."/>
            <person name="Stajich J.E."/>
        </authorList>
    </citation>
    <scope>NUCLEOTIDE SEQUENCE [LARGE SCALE GENOMIC DNA]</scope>
    <source>
        <strain evidence="2 3">LSU 92-RS-03</strain>
    </source>
</reference>
<organism evidence="2 3">
    <name type="scientific">Rhizopus stolonifer</name>
    <name type="common">Rhizopus nigricans</name>
    <dbReference type="NCBI Taxonomy" id="4846"/>
    <lineage>
        <taxon>Eukaryota</taxon>
        <taxon>Fungi</taxon>
        <taxon>Fungi incertae sedis</taxon>
        <taxon>Mucoromycota</taxon>
        <taxon>Mucoromycotina</taxon>
        <taxon>Mucoromycetes</taxon>
        <taxon>Mucorales</taxon>
        <taxon>Mucorineae</taxon>
        <taxon>Rhizopodaceae</taxon>
        <taxon>Rhizopus</taxon>
    </lineage>
</organism>
<comment type="caution">
    <text evidence="2">The sequence shown here is derived from an EMBL/GenBank/DDBJ whole genome shotgun (WGS) entry which is preliminary data.</text>
</comment>
<name>A0A367J1S3_RHIST</name>
<evidence type="ECO:0000256" key="1">
    <source>
        <dbReference type="SAM" id="MobiDB-lite"/>
    </source>
</evidence>
<dbReference type="AlphaFoldDB" id="A0A367J1S3"/>
<accession>A0A367J1S3</accession>
<evidence type="ECO:0000313" key="3">
    <source>
        <dbReference type="Proteomes" id="UP000253551"/>
    </source>
</evidence>
<dbReference type="OrthoDB" id="2283184at2759"/>
<sequence>MDKQQPTSGNLQDIQIIHNQHNNPLQSRRRSSVSESPISPMPMGPKRIAALKDLGATFEEGRKSVAKVATPTETVVPSFVDSDQLDYMVHHKRNSDLNEVARESSV</sequence>
<proteinExistence type="predicted"/>